<dbReference type="OrthoDB" id="10257469at2759"/>
<comment type="caution">
    <text evidence="2">The sequence shown here is derived from an EMBL/GenBank/DDBJ whole genome shotgun (WGS) entry which is preliminary data.</text>
</comment>
<dbReference type="VEuPathDB" id="AmoebaDB:NfTy_027370"/>
<evidence type="ECO:0000256" key="1">
    <source>
        <dbReference type="SAM" id="Phobius"/>
    </source>
</evidence>
<keyword evidence="3" id="KW-1185">Reference proteome</keyword>
<feature type="transmembrane region" description="Helical" evidence="1">
    <location>
        <begin position="1329"/>
        <end position="1350"/>
    </location>
</feature>
<keyword evidence="1" id="KW-1133">Transmembrane helix</keyword>
<sequence>MRNFDVYHERPAHERRISWPHDPTNNNSTRWMKHNCMMAASSNHSENECNNNILEDCFVDQPHVFFGHDDSDLVKFQAMDWFLDLTMDYISRLILIFQLYISKFSSKHTLHTLLIFTILPIAAGSIGATNLKLYQCPNGFLQYSTSISYANSIISTCQICDGSFTCSDSTDWNGGTISFSNPLLSTDKLVAISGNLLFQYDTCDSNSLLMNQSNLLTISFNNQPFVSSTLISGGCSCFGCSQFAFSYTNYNILKNLIQAPTTQFRIDRTYDTNICVNRIDLTYCYVHEGNITSYSFISPNGNNLDIDISNITAPLNQELIFTIANSGPDAASSLDVTFRFSSLATLSVNDLSIVFTNNFIPSIPSNLCNYTNSSYKCPMLGRYCSWNNLVLKCVVGAITLVNVTGANNTSIIEDIHPSLGNNFSLVMQTTIQAQQQGVNTTTINYSLNPSQSATPVLDSNLDDNKGVLAVNLFSNDIKRFLTLGTKLKDRISFISSNRYATFILKVLPSDVSSFSKPIVLLDFIFSDRISFNIMISDTDSLLFQRRVYSDELFILSATEYQYSISIPFFRYDNTLLDATTFTISMKSISNATALTDPELVQFVASSTIINMLHPAINSDPITDSSLFLRSWKFYYVTSYSDSAILNILFETTAAYTDSLTIFISVASQSSTGKYPAFPFDWQMHKLPYPSPEYLLPSIIKPNSDTKLSWSYKDVSSTKQVYLLAVYGKSCPFKCYYKTRAYLTDDERILLSASSPSVTNVYQKKEPFLLHYTTKMKILRYNNNTKLLGNLLRYSFTISNPTRPLKNPNIEVYIRKDLFPNAQLYDFKDVACGLQINGHIELSDTIYDHEWYFGYIFTHDTGGDTTTDTATVQVSFWIDDPIVFVDQLEETILDPHFDVLSIGGYINNSHYDPSKIISNIPFNVIYTSVIVIQGSMFPISFFSKIGEVPYIDDFDITFQNLFTLNSTLIVSDMMLTINYVLSANGGSFIVFKKEPLLLTPPINNKVILGRYNISTWQFSDLRENGFLQLSDSNLLFDRRDFASFGVYDFSRTIYQSLFQNISNSVCTGVTINDTTNATTATTVTVLSYSSFPISVALTTRYDGYNPLISINGTQNMATTTFSTSSLEQANITNTNITSVSTITSYAPFIFSFDINEILTRYYKSFEKQQTIQNELLPINHPVNPNDYLASTQFRIEITFWDIVDLNAFSCSIVGGFQKLVVPQLGSKNIPPDATLEKEIYKYKKSENGVTSPSFYYMAKYSLTVSLQSLYNYSSYHNITQFGYNALQPNSSFYVSIWNQTQVYHHEIISFIVNDGKISNELTFLPYTTNALIAITALVFVVALVFMVGFSCKLLEKYHKRKITTFETLRDNDPLCFACSVWFNLFGAKARSRRARQLQIFVPAMFIFVIGIVSVVVFLALALSYSDHVVCCSQAGDVIYQFNKQGYDPSSQEYKNEQSKFGLYTLGTASTKCFISSIYSDISQVQSTQTTSLLQKEYIEPKFVIPILDRPSQGVNNAVMLCPRSVFKSVVIRGSDIFGMIGTLWCGILITLSFSLCSVLFIEVVLGSWFLETVLFPKLAYRVLNE</sequence>
<reference evidence="2 3" key="1">
    <citation type="journal article" date="2019" name="Sci. Rep.">
        <title>Nanopore sequencing improves the draft genome of the human pathogenic amoeba Naegleria fowleri.</title>
        <authorList>
            <person name="Liechti N."/>
            <person name="Schurch N."/>
            <person name="Bruggmann R."/>
            <person name="Wittwer M."/>
        </authorList>
    </citation>
    <scope>NUCLEOTIDE SEQUENCE [LARGE SCALE GENOMIC DNA]</scope>
    <source>
        <strain evidence="2 3">ATCC 30894</strain>
    </source>
</reference>
<dbReference type="VEuPathDB" id="AmoebaDB:NF0043460"/>
<dbReference type="GeneID" id="68120871"/>
<evidence type="ECO:0000313" key="2">
    <source>
        <dbReference type="EMBL" id="KAF0980442.1"/>
    </source>
</evidence>
<protein>
    <submittedName>
        <fullName evidence="2">Uncharacterized protein</fullName>
    </submittedName>
</protein>
<keyword evidence="1" id="KW-0472">Membrane</keyword>
<feature type="transmembrane region" description="Helical" evidence="1">
    <location>
        <begin position="1535"/>
        <end position="1560"/>
    </location>
</feature>
<organism evidence="2 3">
    <name type="scientific">Naegleria fowleri</name>
    <name type="common">Brain eating amoeba</name>
    <dbReference type="NCBI Taxonomy" id="5763"/>
    <lineage>
        <taxon>Eukaryota</taxon>
        <taxon>Discoba</taxon>
        <taxon>Heterolobosea</taxon>
        <taxon>Tetramitia</taxon>
        <taxon>Eutetramitia</taxon>
        <taxon>Vahlkampfiidae</taxon>
        <taxon>Naegleria</taxon>
    </lineage>
</organism>
<gene>
    <name evidence="2" type="ORF">FDP41_013656</name>
</gene>
<dbReference type="RefSeq" id="XP_044565155.1">
    <property type="nucleotide sequence ID" value="XM_044704310.1"/>
</dbReference>
<dbReference type="VEuPathDB" id="AmoebaDB:FDP41_013656"/>
<accession>A0A6A5C0X2</accession>
<keyword evidence="1" id="KW-0812">Transmembrane</keyword>
<dbReference type="Proteomes" id="UP000444721">
    <property type="component" value="Unassembled WGS sequence"/>
</dbReference>
<evidence type="ECO:0000313" key="3">
    <source>
        <dbReference type="Proteomes" id="UP000444721"/>
    </source>
</evidence>
<dbReference type="EMBL" id="VFQX01000019">
    <property type="protein sequence ID" value="KAF0980442.1"/>
    <property type="molecule type" value="Genomic_DNA"/>
</dbReference>
<proteinExistence type="predicted"/>
<name>A0A6A5C0X2_NAEFO</name>
<dbReference type="OMA" id="CCSQAGD"/>
<feature type="transmembrane region" description="Helical" evidence="1">
    <location>
        <begin position="1398"/>
        <end position="1423"/>
    </location>
</feature>